<evidence type="ECO:0000313" key="2">
    <source>
        <dbReference type="EMBL" id="SDG57450.1"/>
    </source>
</evidence>
<dbReference type="GO" id="GO:0004497">
    <property type="term" value="F:monooxygenase activity"/>
    <property type="evidence" value="ECO:0007669"/>
    <property type="project" value="UniProtKB-KW"/>
</dbReference>
<dbReference type="OrthoDB" id="945227at2"/>
<dbReference type="HAMAP" id="MF_02093">
    <property type="entry name" value="Beta_carotene_diox"/>
    <property type="match status" value="1"/>
</dbReference>
<feature type="transmembrane region" description="Helical" evidence="1">
    <location>
        <begin position="193"/>
        <end position="218"/>
    </location>
</feature>
<keyword evidence="1" id="KW-0408">Iron</keyword>
<dbReference type="EMBL" id="FNCW01000003">
    <property type="protein sequence ID" value="SDG57450.1"/>
    <property type="molecule type" value="Genomic_DNA"/>
</dbReference>
<comment type="subcellular location">
    <subcellularLocation>
        <location evidence="1">Cell membrane</location>
        <topology evidence="1">Multi-pass membrane protein</topology>
    </subcellularLocation>
</comment>
<keyword evidence="1" id="KW-1133">Transmembrane helix</keyword>
<dbReference type="GO" id="GO:0003834">
    <property type="term" value="F:beta-carotene 15,15'-dioxygenase activity"/>
    <property type="evidence" value="ECO:0007669"/>
    <property type="project" value="UniProtKB-EC"/>
</dbReference>
<feature type="transmembrane region" description="Helical" evidence="1">
    <location>
        <begin position="159"/>
        <end position="178"/>
    </location>
</feature>
<dbReference type="EC" id="1.13.11.63" evidence="1"/>
<comment type="cofactor">
    <cofactor evidence="1">
        <name>Fe(2+)</name>
        <dbReference type="ChEBI" id="CHEBI:29033"/>
    </cofactor>
</comment>
<feature type="transmembrane region" description="Helical" evidence="1">
    <location>
        <begin position="32"/>
        <end position="49"/>
    </location>
</feature>
<organism evidence="2 3">
    <name type="scientific">Psychroflexus sediminis</name>
    <dbReference type="NCBI Taxonomy" id="470826"/>
    <lineage>
        <taxon>Bacteria</taxon>
        <taxon>Pseudomonadati</taxon>
        <taxon>Bacteroidota</taxon>
        <taxon>Flavobacteriia</taxon>
        <taxon>Flavobacteriales</taxon>
        <taxon>Flavobacteriaceae</taxon>
        <taxon>Psychroflexus</taxon>
    </lineage>
</organism>
<feature type="transmembrane region" description="Helical" evidence="1">
    <location>
        <begin position="272"/>
        <end position="290"/>
    </location>
</feature>
<comment type="function">
    <text evidence="1">Catalyzes the cleavage of beta-carotene at its central double bond (15,15') to yield two molecules of all-trans-retinal.</text>
</comment>
<proteinExistence type="inferred from homology"/>
<dbReference type="RefSeq" id="WP_093366008.1">
    <property type="nucleotide sequence ID" value="NZ_FNCW01000003.1"/>
</dbReference>
<dbReference type="Proteomes" id="UP000199296">
    <property type="component" value="Unassembled WGS sequence"/>
</dbReference>
<protein>
    <recommendedName>
        <fullName evidence="1">Probable beta-carotene 15,15'-dioxygenase</fullName>
        <ecNumber evidence="1">1.13.11.63</ecNumber>
    </recommendedName>
</protein>
<feature type="transmembrane region" description="Helical" evidence="1">
    <location>
        <begin position="70"/>
        <end position="98"/>
    </location>
</feature>
<name>A0A1G7VEU2_9FLAO</name>
<dbReference type="GO" id="GO:0005506">
    <property type="term" value="F:iron ion binding"/>
    <property type="evidence" value="ECO:0007669"/>
    <property type="project" value="UniProtKB-UniRule"/>
</dbReference>
<dbReference type="GO" id="GO:0005886">
    <property type="term" value="C:plasma membrane"/>
    <property type="evidence" value="ECO:0007669"/>
    <property type="project" value="UniProtKB-SubCell"/>
</dbReference>
<dbReference type="AlphaFoldDB" id="A0A1G7VEU2"/>
<dbReference type="Pfam" id="PF15461">
    <property type="entry name" value="BCD"/>
    <property type="match status" value="1"/>
</dbReference>
<comment type="similarity">
    <text evidence="1">Belongs to the Brp/Blh beta-carotene diooxygenase family.</text>
</comment>
<evidence type="ECO:0000256" key="1">
    <source>
        <dbReference type="HAMAP-Rule" id="MF_02093"/>
    </source>
</evidence>
<keyword evidence="1" id="KW-0560">Oxidoreductase</keyword>
<accession>A0A1G7VEU2</accession>
<keyword evidence="1" id="KW-0472">Membrane</keyword>
<dbReference type="NCBIfam" id="TIGR03753">
    <property type="entry name" value="blh_monoox"/>
    <property type="match status" value="1"/>
</dbReference>
<dbReference type="STRING" id="470826.SAMN04488027_103227"/>
<dbReference type="InterPro" id="IPR022270">
    <property type="entry name" value="Blh_diox"/>
</dbReference>
<keyword evidence="1" id="KW-0479">Metal-binding</keyword>
<keyword evidence="3" id="KW-1185">Reference proteome</keyword>
<comment type="caution">
    <text evidence="1">Lacks conserved residue(s) required for the propagation of feature annotation.</text>
</comment>
<feature type="transmembrane region" description="Helical" evidence="1">
    <location>
        <begin position="118"/>
        <end position="138"/>
    </location>
</feature>
<keyword evidence="1" id="KW-0223">Dioxygenase</keyword>
<feature type="transmembrane region" description="Helical" evidence="1">
    <location>
        <begin position="248"/>
        <end position="266"/>
    </location>
</feature>
<keyword evidence="1" id="KW-0812">Transmembrane</keyword>
<keyword evidence="2" id="KW-0503">Monooxygenase</keyword>
<keyword evidence="1" id="KW-1003">Cell membrane</keyword>
<feature type="transmembrane region" description="Helical" evidence="1">
    <location>
        <begin position="7"/>
        <end position="26"/>
    </location>
</feature>
<evidence type="ECO:0000313" key="3">
    <source>
        <dbReference type="Proteomes" id="UP000199296"/>
    </source>
</evidence>
<dbReference type="GO" id="GO:0016121">
    <property type="term" value="P:carotene catabolic process"/>
    <property type="evidence" value="ECO:0007669"/>
    <property type="project" value="UniProtKB-UniRule"/>
</dbReference>
<comment type="catalytic activity">
    <reaction evidence="1">
        <text>all-trans-beta-carotene + O2 = 2 all-trans-retinal</text>
        <dbReference type="Rhea" id="RHEA:32887"/>
        <dbReference type="ChEBI" id="CHEBI:15379"/>
        <dbReference type="ChEBI" id="CHEBI:17579"/>
        <dbReference type="ChEBI" id="CHEBI:17898"/>
        <dbReference type="EC" id="1.13.11.63"/>
    </reaction>
</comment>
<gene>
    <name evidence="2" type="ORF">SAMN04488027_103227</name>
</gene>
<dbReference type="GO" id="GO:0010436">
    <property type="term" value="F:carotenoid dioxygenase activity"/>
    <property type="evidence" value="ECO:0007669"/>
    <property type="project" value="UniProtKB-UniRule"/>
</dbReference>
<sequence length="298" mass="34258">MKFNKSIFFKTIIALTFIALVLPVFLSQEVQYVIAFMGIFSFGILHGSNDLFVIEKLNDKPKQNQFIRSLFIYLGVVLAFVVVFYVIPFIALIAFVLISGYHFGEQHFHHKISNQASALASLFYLSYGLLVLFLILYFNSQEVILIIQDMTGYLVSESLLLYLLLSSLLGSLIFYVILSKKNAALKSSALRDVLYLILFSGLFYVSDVVWSFAVYFVLWHSLPSLKDQVNSLYGEFDFKNFFKYFKKAFPYWLASIIGMGVVVWLFKDSKNFLSLVFAFIAAITFPHVFVMRKLFGRD</sequence>
<reference evidence="2 3" key="1">
    <citation type="submission" date="2016-10" db="EMBL/GenBank/DDBJ databases">
        <authorList>
            <person name="de Groot N.N."/>
        </authorList>
    </citation>
    <scope>NUCLEOTIDE SEQUENCE [LARGE SCALE GENOMIC DNA]</scope>
    <source>
        <strain evidence="2 3">DSM 19803</strain>
    </source>
</reference>